<gene>
    <name evidence="1" type="ORF">Tharo_3408</name>
</gene>
<keyword evidence="1" id="KW-0614">Plasmid</keyword>
<dbReference type="AlphaFoldDB" id="A0A2R4BSH1"/>
<proteinExistence type="predicted"/>
<dbReference type="EMBL" id="CP028340">
    <property type="protein sequence ID" value="AVR90289.1"/>
    <property type="molecule type" value="Genomic_DNA"/>
</dbReference>
<accession>A0A2R4BSH1</accession>
<keyword evidence="2" id="KW-1185">Reference proteome</keyword>
<dbReference type="KEGG" id="tak:Tharo_3408"/>
<reference evidence="1 2" key="1">
    <citation type="submission" date="2018-03" db="EMBL/GenBank/DDBJ databases">
        <title>Complete genome sequence of Thauera aromatica, a model organism for studying aromatic compound degradation under denitrifying conditions.</title>
        <authorList>
            <person name="Lo H.-Y."/>
            <person name="Goris T."/>
            <person name="Boll M."/>
            <person name="Mueller J.A."/>
        </authorList>
    </citation>
    <scope>NUCLEOTIDE SEQUENCE [LARGE SCALE GENOMIC DNA]</scope>
    <source>
        <strain evidence="1 2">K172</strain>
        <plasmid evidence="2">pkjk172</plasmid>
    </source>
</reference>
<evidence type="ECO:0000313" key="1">
    <source>
        <dbReference type="EMBL" id="AVR90289.1"/>
    </source>
</evidence>
<geneLocation type="plasmid" evidence="2">
    <name>pkjk172</name>
</geneLocation>
<dbReference type="Proteomes" id="UP000241885">
    <property type="component" value="Plasmid pKJK172"/>
</dbReference>
<evidence type="ECO:0000313" key="2">
    <source>
        <dbReference type="Proteomes" id="UP000241885"/>
    </source>
</evidence>
<protein>
    <submittedName>
        <fullName evidence="1">Uncharacterized protein</fullName>
    </submittedName>
</protein>
<organism evidence="1 2">
    <name type="scientific">Thauera aromatica K172</name>
    <dbReference type="NCBI Taxonomy" id="44139"/>
    <lineage>
        <taxon>Bacteria</taxon>
        <taxon>Pseudomonadati</taxon>
        <taxon>Pseudomonadota</taxon>
        <taxon>Betaproteobacteria</taxon>
        <taxon>Rhodocyclales</taxon>
        <taxon>Zoogloeaceae</taxon>
        <taxon>Thauera</taxon>
    </lineage>
</organism>
<name>A0A2R4BSH1_THAAR</name>
<sequence>MDMPKCGILEYAYGARNVTRQTGRVLGTDTACFDGISGG</sequence>